<gene>
    <name evidence="3" type="ORF">BU16DRAFT_224582</name>
</gene>
<feature type="domain" description="DUF6604" evidence="2">
    <location>
        <begin position="24"/>
        <end position="262"/>
    </location>
</feature>
<evidence type="ECO:0000259" key="2">
    <source>
        <dbReference type="Pfam" id="PF20253"/>
    </source>
</evidence>
<dbReference type="AlphaFoldDB" id="A0A6A6Q9A4"/>
<name>A0A6A6Q9A4_9PEZI</name>
<accession>A0A6A6Q9A4</accession>
<feature type="region of interest" description="Disordered" evidence="1">
    <location>
        <begin position="150"/>
        <end position="175"/>
    </location>
</feature>
<evidence type="ECO:0000256" key="1">
    <source>
        <dbReference type="SAM" id="MobiDB-lite"/>
    </source>
</evidence>
<dbReference type="PANTHER" id="PTHR38795">
    <property type="entry name" value="DUF6604 DOMAIN-CONTAINING PROTEIN"/>
    <property type="match status" value="1"/>
</dbReference>
<sequence>MHRGFILRLYHMSLPSFSNYWKSKIGHRRCVNWLLGTADRVNPHALDGYPGAREALRQPVDYNSIDYVTARPLKSHGYLAVAAVIVRSKCEIPPWVLSCLHNTLEIRRKLTTRWQKLGMYAESVRQATEQHAYFNGVLAATIELLEPRASMPRGLSPDPVSSFDGAQDSRDETNGDLASLEDLQSDRVLEIAFVADPAAHSDDTPRSGENNTDDTLLALSALFGHMEEVGLHLQKVWTDYRDGRTSLMNASLTTDTAFALMQLEESVLAATFPRLSNYTEIAEHLNVDLPDLEASVGTESEQEEELLPFADVFRILRQSTYTTRIRGNADDPNGWRGSQLWRSFRETEINGQREGSSPCPGFSYLLELLRELWLFQISPDIQNQKIWRPDTLTRGILDMFQTKSIPTWLVFACRVYVDIRTTIGLQATWFQRDLAPLEREFQCSLEEFLRELKERWPTLRQAVDRVPEMPPEALKLFLKEPLNLAHLMNRILRKECYSTSAVKDRLGLRPTPGPYLLRIHPLLCGQMVFEFFHRIHDLGIKLMNGTWDIVPLAHLYNAGRLSGLITTLWADMETLISIHGRIFLLLPDSNDAEKFHRLVRIAHGEKLRAYARDSRTGRVQRDPARKRLIKPAQLMELIMQASHDREDKARVPFASLHQIVNFICPPQPGNTSNATTSSSLAELLASLQTRIAAEEPHLNFPYLNLFTRLAAVPIEALGPNGLGPDVIGSFWGLEVCKSQRWAPLVISVLKANYSAASGGVAAPFGDYRVALGKLVGMLMGAVEAV</sequence>
<dbReference type="InterPro" id="IPR046539">
    <property type="entry name" value="DUF6604"/>
</dbReference>
<keyword evidence="4" id="KW-1185">Reference proteome</keyword>
<proteinExistence type="predicted"/>
<reference evidence="3" key="1">
    <citation type="journal article" date="2020" name="Stud. Mycol.">
        <title>101 Dothideomycetes genomes: a test case for predicting lifestyles and emergence of pathogens.</title>
        <authorList>
            <person name="Haridas S."/>
            <person name="Albert R."/>
            <person name="Binder M."/>
            <person name="Bloem J."/>
            <person name="Labutti K."/>
            <person name="Salamov A."/>
            <person name="Andreopoulos B."/>
            <person name="Baker S."/>
            <person name="Barry K."/>
            <person name="Bills G."/>
            <person name="Bluhm B."/>
            <person name="Cannon C."/>
            <person name="Castanera R."/>
            <person name="Culley D."/>
            <person name="Daum C."/>
            <person name="Ezra D."/>
            <person name="Gonzalez J."/>
            <person name="Henrissat B."/>
            <person name="Kuo A."/>
            <person name="Liang C."/>
            <person name="Lipzen A."/>
            <person name="Lutzoni F."/>
            <person name="Magnuson J."/>
            <person name="Mondo S."/>
            <person name="Nolan M."/>
            <person name="Ohm R."/>
            <person name="Pangilinan J."/>
            <person name="Park H.-J."/>
            <person name="Ramirez L."/>
            <person name="Alfaro M."/>
            <person name="Sun H."/>
            <person name="Tritt A."/>
            <person name="Yoshinaga Y."/>
            <person name="Zwiers L.-H."/>
            <person name="Turgeon B."/>
            <person name="Goodwin S."/>
            <person name="Spatafora J."/>
            <person name="Crous P."/>
            <person name="Grigoriev I."/>
        </authorList>
    </citation>
    <scope>NUCLEOTIDE SEQUENCE</scope>
    <source>
        <strain evidence="3">CBS 269.34</strain>
    </source>
</reference>
<dbReference type="Proteomes" id="UP000799750">
    <property type="component" value="Unassembled WGS sequence"/>
</dbReference>
<dbReference type="EMBL" id="MU004202">
    <property type="protein sequence ID" value="KAF2488639.1"/>
    <property type="molecule type" value="Genomic_DNA"/>
</dbReference>
<dbReference type="PANTHER" id="PTHR38795:SF1">
    <property type="entry name" value="DUF6604 DOMAIN-CONTAINING PROTEIN"/>
    <property type="match status" value="1"/>
</dbReference>
<dbReference type="OrthoDB" id="3650889at2759"/>
<evidence type="ECO:0000313" key="4">
    <source>
        <dbReference type="Proteomes" id="UP000799750"/>
    </source>
</evidence>
<organism evidence="3 4">
    <name type="scientific">Lophium mytilinum</name>
    <dbReference type="NCBI Taxonomy" id="390894"/>
    <lineage>
        <taxon>Eukaryota</taxon>
        <taxon>Fungi</taxon>
        <taxon>Dikarya</taxon>
        <taxon>Ascomycota</taxon>
        <taxon>Pezizomycotina</taxon>
        <taxon>Dothideomycetes</taxon>
        <taxon>Pleosporomycetidae</taxon>
        <taxon>Mytilinidiales</taxon>
        <taxon>Mytilinidiaceae</taxon>
        <taxon>Lophium</taxon>
    </lineage>
</organism>
<dbReference type="Pfam" id="PF20253">
    <property type="entry name" value="DUF6604"/>
    <property type="match status" value="1"/>
</dbReference>
<evidence type="ECO:0000313" key="3">
    <source>
        <dbReference type="EMBL" id="KAF2488639.1"/>
    </source>
</evidence>
<protein>
    <recommendedName>
        <fullName evidence="2">DUF6604 domain-containing protein</fullName>
    </recommendedName>
</protein>